<evidence type="ECO:0000256" key="1">
    <source>
        <dbReference type="ARBA" id="ARBA00007626"/>
    </source>
</evidence>
<organism evidence="5 6">
    <name type="scientific">Amborella trichopoda</name>
    <dbReference type="NCBI Taxonomy" id="13333"/>
    <lineage>
        <taxon>Eukaryota</taxon>
        <taxon>Viridiplantae</taxon>
        <taxon>Streptophyta</taxon>
        <taxon>Embryophyta</taxon>
        <taxon>Tracheophyta</taxon>
        <taxon>Spermatophyta</taxon>
        <taxon>Magnoliopsida</taxon>
        <taxon>Amborellales</taxon>
        <taxon>Amborellaceae</taxon>
        <taxon>Amborella</taxon>
    </lineage>
</organism>
<comment type="similarity">
    <text evidence="1">Belongs to the PPR family. P subfamily.</text>
</comment>
<dbReference type="InterPro" id="IPR011990">
    <property type="entry name" value="TPR-like_helical_dom_sf"/>
</dbReference>
<dbReference type="GO" id="GO:0006397">
    <property type="term" value="P:mRNA processing"/>
    <property type="evidence" value="ECO:0000318"/>
    <property type="project" value="GO_Central"/>
</dbReference>
<dbReference type="Pfam" id="PF13041">
    <property type="entry name" value="PPR_2"/>
    <property type="match status" value="1"/>
</dbReference>
<dbReference type="Proteomes" id="UP000017836">
    <property type="component" value="Unassembled WGS sequence"/>
</dbReference>
<feature type="repeat" description="PPR" evidence="3">
    <location>
        <begin position="193"/>
        <end position="227"/>
    </location>
</feature>
<dbReference type="EMBL" id="KI394358">
    <property type="protein sequence ID" value="ERN03219.1"/>
    <property type="molecule type" value="Genomic_DNA"/>
</dbReference>
<feature type="compositionally biased region" description="Basic and acidic residues" evidence="4">
    <location>
        <begin position="111"/>
        <end position="123"/>
    </location>
</feature>
<evidence type="ECO:0000313" key="5">
    <source>
        <dbReference type="EMBL" id="ERN03219.1"/>
    </source>
</evidence>
<name>W1P6E2_AMBTC</name>
<dbReference type="AlphaFoldDB" id="W1P6E2"/>
<gene>
    <name evidence="5" type="ORF">AMTR_s00003p00166290</name>
</gene>
<dbReference type="PROSITE" id="PS51375">
    <property type="entry name" value="PPR"/>
    <property type="match status" value="3"/>
</dbReference>
<evidence type="ECO:0000256" key="2">
    <source>
        <dbReference type="ARBA" id="ARBA00022737"/>
    </source>
</evidence>
<dbReference type="PANTHER" id="PTHR47447:SF17">
    <property type="entry name" value="OS12G0638900 PROTEIN"/>
    <property type="match status" value="1"/>
</dbReference>
<dbReference type="GO" id="GO:0005737">
    <property type="term" value="C:cytoplasm"/>
    <property type="evidence" value="ECO:0000318"/>
    <property type="project" value="GO_Central"/>
</dbReference>
<protein>
    <recommendedName>
        <fullName evidence="7">Pentacotripeptide-repeat region of PRORP domain-containing protein</fullName>
    </recommendedName>
</protein>
<dbReference type="GO" id="GO:0003729">
    <property type="term" value="F:mRNA binding"/>
    <property type="evidence" value="ECO:0000318"/>
    <property type="project" value="GO_Central"/>
</dbReference>
<keyword evidence="6" id="KW-1185">Reference proteome</keyword>
<dbReference type="NCBIfam" id="TIGR00756">
    <property type="entry name" value="PPR"/>
    <property type="match status" value="3"/>
</dbReference>
<proteinExistence type="inferred from homology"/>
<evidence type="ECO:0000256" key="3">
    <source>
        <dbReference type="PROSITE-ProRule" id="PRU00708"/>
    </source>
</evidence>
<dbReference type="InterPro" id="IPR002885">
    <property type="entry name" value="PPR_rpt"/>
</dbReference>
<dbReference type="OMA" id="NHAVKMF"/>
<reference evidence="6" key="1">
    <citation type="journal article" date="2013" name="Science">
        <title>The Amborella genome and the evolution of flowering plants.</title>
        <authorList>
            <consortium name="Amborella Genome Project"/>
        </authorList>
    </citation>
    <scope>NUCLEOTIDE SEQUENCE [LARGE SCALE GENOMIC DNA]</scope>
</reference>
<keyword evidence="2" id="KW-0677">Repeat</keyword>
<dbReference type="OrthoDB" id="185373at2759"/>
<dbReference type="Gramene" id="ERN03219">
    <property type="protein sequence ID" value="ERN03219"/>
    <property type="gene ID" value="AMTR_s00003p00166290"/>
</dbReference>
<dbReference type="Pfam" id="PF12854">
    <property type="entry name" value="PPR_1"/>
    <property type="match status" value="1"/>
</dbReference>
<dbReference type="HOGENOM" id="CLU_046930_0_0_1"/>
<feature type="repeat" description="PPR" evidence="3">
    <location>
        <begin position="263"/>
        <end position="297"/>
    </location>
</feature>
<evidence type="ECO:0008006" key="7">
    <source>
        <dbReference type="Google" id="ProtNLM"/>
    </source>
</evidence>
<sequence>MVTSRFLICSSSASSIGKCFLSHYRKISHLFPIVSLSVPLLPKPNSVSIPSAKFFTSIPGNIQISSNLNNPEKSTSIFSLFKRFSSESKSNSTTKLNFNNSDSDNDDEEEEAKKKNKVIDKSKLPPPYDPFSKKPVVEEPEDPKNLQEIFYKMKSEGLIPNAIKMFDALSKDGLTHEAMELFGVIKDKGQMPDIVAHTAVIEAYANAGQSKEAMKVYTRMLASGVKPNAYTYTVLIKGLSRDGKFSEANKILLEMMDKGIKPNAGTYTTFFECLCKEGKTEEAGVYLEKMKARGFAPDEKATREILSKRGHVFRSVMNLLFGK</sequence>
<dbReference type="eggNOG" id="KOG0568">
    <property type="taxonomic scope" value="Eukaryota"/>
</dbReference>
<dbReference type="Gene3D" id="1.25.40.10">
    <property type="entry name" value="Tetratricopeptide repeat domain"/>
    <property type="match status" value="1"/>
</dbReference>
<dbReference type="PANTHER" id="PTHR47447">
    <property type="entry name" value="OS03G0856100 PROTEIN"/>
    <property type="match status" value="1"/>
</dbReference>
<feature type="region of interest" description="Disordered" evidence="4">
    <location>
        <begin position="90"/>
        <end position="140"/>
    </location>
</feature>
<feature type="repeat" description="PPR" evidence="3">
    <location>
        <begin position="228"/>
        <end position="262"/>
    </location>
</feature>
<accession>W1P6E2</accession>
<evidence type="ECO:0000256" key="4">
    <source>
        <dbReference type="SAM" id="MobiDB-lite"/>
    </source>
</evidence>
<dbReference type="Pfam" id="PF01535">
    <property type="entry name" value="PPR"/>
    <property type="match status" value="1"/>
</dbReference>
<evidence type="ECO:0000313" key="6">
    <source>
        <dbReference type="Proteomes" id="UP000017836"/>
    </source>
</evidence>
<feature type="compositionally biased region" description="Basic and acidic residues" evidence="4">
    <location>
        <begin position="131"/>
        <end position="140"/>
    </location>
</feature>
<dbReference type="KEGG" id="atr:18431356"/>